<gene>
    <name evidence="2" type="ORF">HLB44_07865</name>
</gene>
<keyword evidence="3" id="KW-1185">Reference proteome</keyword>
<dbReference type="Pfam" id="PF09937">
    <property type="entry name" value="DUF2169"/>
    <property type="match status" value="1"/>
</dbReference>
<reference evidence="2 3" key="1">
    <citation type="submission" date="2020-05" db="EMBL/GenBank/DDBJ databases">
        <title>Aquincola sp. isolate from soil.</title>
        <authorList>
            <person name="Han J."/>
            <person name="Kim D.-U."/>
        </authorList>
    </citation>
    <scope>NUCLEOTIDE SEQUENCE [LARGE SCALE GENOMIC DNA]</scope>
    <source>
        <strain evidence="2 3">S2</strain>
    </source>
</reference>
<dbReference type="RefSeq" id="WP_173121990.1">
    <property type="nucleotide sequence ID" value="NZ_JABRWJ010000002.1"/>
</dbReference>
<accession>A0ABX2EE65</accession>
<dbReference type="Proteomes" id="UP000737171">
    <property type="component" value="Unassembled WGS sequence"/>
</dbReference>
<sequence>MWSVDNKTAYAAAGGWIRDRDGAEVWIVAIKATYDILPGGTLRLADAQVPVHRAALPQPGLQSLLSDTDLGPPRPATDVLLVGCAHAPSGEPVQELDVAWRVGPIKRRARVVGDRSVGHGLLGGALGGWFAGLPRGTEAFERMPLTWERAQVDADANPIGCGRTPGNDGRIALPNVMAPGRPVVLPGSSARPIGFGPIASHWQPRNRHGGTYDKHWQHTRSPLLPEDLDPRHWQCAVPEQQAKPHLRGGEPVALMNLTPAGFAPDGRVAFTLPRLSLSFETRFYDGSIERSRSVIHCVVLDTHDRPRLSVVHHMSLPCHPKVNLLDRTIVREKRRPLDRPWQANDAAAAAGAFDGLAGAVEAS</sequence>
<name>A0ABX2EE65_9BURK</name>
<evidence type="ECO:0000313" key="3">
    <source>
        <dbReference type="Proteomes" id="UP000737171"/>
    </source>
</evidence>
<organism evidence="2 3">
    <name type="scientific">Pseudaquabacterium terrae</name>
    <dbReference type="NCBI Taxonomy" id="2732868"/>
    <lineage>
        <taxon>Bacteria</taxon>
        <taxon>Pseudomonadati</taxon>
        <taxon>Pseudomonadota</taxon>
        <taxon>Betaproteobacteria</taxon>
        <taxon>Burkholderiales</taxon>
        <taxon>Sphaerotilaceae</taxon>
        <taxon>Pseudaquabacterium</taxon>
    </lineage>
</organism>
<feature type="domain" description="DUF2169" evidence="1">
    <location>
        <begin position="21"/>
        <end position="313"/>
    </location>
</feature>
<evidence type="ECO:0000313" key="2">
    <source>
        <dbReference type="EMBL" id="NRF66896.1"/>
    </source>
</evidence>
<proteinExistence type="predicted"/>
<dbReference type="InterPro" id="IPR018683">
    <property type="entry name" value="DUF2169"/>
</dbReference>
<protein>
    <submittedName>
        <fullName evidence="2">DUF2169 domain-containing protein</fullName>
    </submittedName>
</protein>
<evidence type="ECO:0000259" key="1">
    <source>
        <dbReference type="Pfam" id="PF09937"/>
    </source>
</evidence>
<comment type="caution">
    <text evidence="2">The sequence shown here is derived from an EMBL/GenBank/DDBJ whole genome shotgun (WGS) entry which is preliminary data.</text>
</comment>
<dbReference type="EMBL" id="JABRWJ010000002">
    <property type="protein sequence ID" value="NRF66896.1"/>
    <property type="molecule type" value="Genomic_DNA"/>
</dbReference>